<keyword evidence="3" id="KW-0862">Zinc</keyword>
<evidence type="ECO:0000256" key="8">
    <source>
        <dbReference type="SAM" id="MobiDB-lite"/>
    </source>
</evidence>
<evidence type="ECO:0000259" key="9">
    <source>
        <dbReference type="PROSITE" id="PS51075"/>
    </source>
</evidence>
<evidence type="ECO:0000256" key="3">
    <source>
        <dbReference type="ARBA" id="ARBA00022833"/>
    </source>
</evidence>
<dbReference type="EMBL" id="GGYP01004668">
    <property type="protein sequence ID" value="MDE49439.1"/>
    <property type="molecule type" value="Transcribed_RNA"/>
</dbReference>
<feature type="region of interest" description="Disordered" evidence="8">
    <location>
        <begin position="220"/>
        <end position="261"/>
    </location>
</feature>
<proteinExistence type="inferred from homology"/>
<dbReference type="Gene3D" id="3.90.520.10">
    <property type="entry name" value="SMAD MH1 domain"/>
    <property type="match status" value="1"/>
</dbReference>
<dbReference type="InterPro" id="IPR036578">
    <property type="entry name" value="SMAD_MH1_sf"/>
</dbReference>
<dbReference type="GO" id="GO:0071144">
    <property type="term" value="C:heteromeric SMAD protein complex"/>
    <property type="evidence" value="ECO:0007669"/>
    <property type="project" value="TreeGrafter"/>
</dbReference>
<feature type="compositionally biased region" description="Low complexity" evidence="8">
    <location>
        <begin position="160"/>
        <end position="170"/>
    </location>
</feature>
<dbReference type="GO" id="GO:0030154">
    <property type="term" value="P:cell differentiation"/>
    <property type="evidence" value="ECO:0007669"/>
    <property type="project" value="TreeGrafter"/>
</dbReference>
<keyword evidence="4 7" id="KW-0805">Transcription regulation</keyword>
<dbReference type="InterPro" id="IPR001132">
    <property type="entry name" value="SMAD_dom_Dwarfin-type"/>
</dbReference>
<evidence type="ECO:0000313" key="11">
    <source>
        <dbReference type="EMBL" id="MDE49439.1"/>
    </source>
</evidence>
<organism evidence="11">
    <name type="scientific">Aceria tosichella</name>
    <name type="common">wheat curl mite</name>
    <dbReference type="NCBI Taxonomy" id="561515"/>
    <lineage>
        <taxon>Eukaryota</taxon>
        <taxon>Metazoa</taxon>
        <taxon>Ecdysozoa</taxon>
        <taxon>Arthropoda</taxon>
        <taxon>Chelicerata</taxon>
        <taxon>Arachnida</taxon>
        <taxon>Acari</taxon>
        <taxon>Acariformes</taxon>
        <taxon>Trombidiformes</taxon>
        <taxon>Prostigmata</taxon>
        <taxon>Eupodina</taxon>
        <taxon>Eriophyoidea</taxon>
        <taxon>Eriophyidae</taxon>
        <taxon>Eriophyinae</taxon>
        <taxon>Aceriini</taxon>
        <taxon>Aceria</taxon>
    </lineage>
</organism>
<feature type="domain" description="MH2" evidence="10">
    <location>
        <begin position="297"/>
        <end position="495"/>
    </location>
</feature>
<dbReference type="PROSITE" id="PS51075">
    <property type="entry name" value="MH1"/>
    <property type="match status" value="1"/>
</dbReference>
<comment type="subcellular location">
    <subcellularLocation>
        <location evidence="7">Cytoplasm</location>
    </subcellularLocation>
    <subcellularLocation>
        <location evidence="7">Nucleus</location>
    </subcellularLocation>
</comment>
<dbReference type="GO" id="GO:0009791">
    <property type="term" value="P:post-embryonic development"/>
    <property type="evidence" value="ECO:0007669"/>
    <property type="project" value="UniProtKB-ARBA"/>
</dbReference>
<feature type="domain" description="MH1" evidence="9">
    <location>
        <begin position="12"/>
        <end position="138"/>
    </location>
</feature>
<evidence type="ECO:0000256" key="2">
    <source>
        <dbReference type="ARBA" id="ARBA00022723"/>
    </source>
</evidence>
<dbReference type="SMART" id="SM00523">
    <property type="entry name" value="DWA"/>
    <property type="match status" value="1"/>
</dbReference>
<dbReference type="GO" id="GO:0050793">
    <property type="term" value="P:regulation of developmental process"/>
    <property type="evidence" value="ECO:0007669"/>
    <property type="project" value="UniProtKB-ARBA"/>
</dbReference>
<name>A0A6G1SGE7_9ACAR</name>
<feature type="compositionally biased region" description="Polar residues" evidence="8">
    <location>
        <begin position="246"/>
        <end position="256"/>
    </location>
</feature>
<evidence type="ECO:0000256" key="4">
    <source>
        <dbReference type="ARBA" id="ARBA00023015"/>
    </source>
</evidence>
<sequence length="495" mass="56644">MALYSMIPFNNNLVKRFILRWKQGDEEDTWRNKAVDALVKKLKKTDPEGYRTLELVLCKKSEDTPCIALPRSQDGRLQVSHRKMLPQVMYCRVFRWPDLQSQHELKSLPRCQYPANRNTQKICVNPYHYARVDHSLYPPVVSPRTDSGFNNVSPPPQSPLSPYSQQQGSPANYLQQIPQPAHEHNNPYNSIPAHTAYKHEGASFDQSAQFNMNGQQNFRHQQGAFPCSSQSPLSENYSGVVGSDGDPQTSQSVDSQTPPPHYGARTNNHQLAMMPMDGVEDGHHSSLNYNGQQQEPWCRIHYAELNHKIGEPFKSSSPKVFVDGFTDPSIHNRRFSLGVISNINRNSTIEMTRRAIRKGICLENQDDQIFVINLSDASIFFQSKNCNLENQLNKNAVVKIEPNQRQKIFDQKIFEGIVQEARNTTEGNAYERLFHLIEHCSIKMSFVKGWGSIYQRQDVTSTPCWIEICLLKPYALLDTYLQETRPIHHNITSTS</sequence>
<dbReference type="SUPFAM" id="SSF49879">
    <property type="entry name" value="SMAD/FHA domain"/>
    <property type="match status" value="1"/>
</dbReference>
<dbReference type="InterPro" id="IPR003619">
    <property type="entry name" value="MAD_homology1_Dwarfin-type"/>
</dbReference>
<keyword evidence="6 7" id="KW-0539">Nucleus</keyword>
<dbReference type="SUPFAM" id="SSF56366">
    <property type="entry name" value="SMAD MH1 domain"/>
    <property type="match status" value="1"/>
</dbReference>
<evidence type="ECO:0000256" key="5">
    <source>
        <dbReference type="ARBA" id="ARBA00023163"/>
    </source>
</evidence>
<gene>
    <name evidence="11" type="primary">SMAD9</name>
    <name evidence="11" type="ORF">g.13085</name>
</gene>
<dbReference type="GO" id="GO:0046872">
    <property type="term" value="F:metal ion binding"/>
    <property type="evidence" value="ECO:0007669"/>
    <property type="project" value="UniProtKB-KW"/>
</dbReference>
<feature type="compositionally biased region" description="Polar residues" evidence="8">
    <location>
        <begin position="227"/>
        <end position="237"/>
    </location>
</feature>
<dbReference type="Gene3D" id="2.60.200.10">
    <property type="match status" value="1"/>
</dbReference>
<keyword evidence="2" id="KW-0479">Metal-binding</keyword>
<protein>
    <recommendedName>
        <fullName evidence="7">Mothers against decapentaplegic homolog</fullName>
        <shortName evidence="7">MAD homolog</shortName>
        <shortName evidence="7">Mothers against DPP homolog</shortName>
    </recommendedName>
    <alternativeName>
        <fullName evidence="7">SMAD family member</fullName>
    </alternativeName>
</protein>
<dbReference type="GO" id="GO:0051239">
    <property type="term" value="P:regulation of multicellular organismal process"/>
    <property type="evidence" value="ECO:0007669"/>
    <property type="project" value="UniProtKB-ARBA"/>
</dbReference>
<dbReference type="GO" id="GO:0005737">
    <property type="term" value="C:cytoplasm"/>
    <property type="evidence" value="ECO:0007669"/>
    <property type="project" value="UniProtKB-SubCell"/>
</dbReference>
<dbReference type="GO" id="GO:0000981">
    <property type="term" value="F:DNA-binding transcription factor activity, RNA polymerase II-specific"/>
    <property type="evidence" value="ECO:0007669"/>
    <property type="project" value="TreeGrafter"/>
</dbReference>
<dbReference type="PROSITE" id="PS51076">
    <property type="entry name" value="MH2"/>
    <property type="match status" value="1"/>
</dbReference>
<dbReference type="Pfam" id="PF03165">
    <property type="entry name" value="MH1"/>
    <property type="match status" value="1"/>
</dbReference>
<dbReference type="Pfam" id="PF03166">
    <property type="entry name" value="MH2"/>
    <property type="match status" value="1"/>
</dbReference>
<reference evidence="11" key="1">
    <citation type="submission" date="2018-10" db="EMBL/GenBank/DDBJ databases">
        <title>Transcriptome assembly of Aceria tosichella (Wheat curl mite) Type 2.</title>
        <authorList>
            <person name="Scully E.D."/>
            <person name="Geib S.M."/>
            <person name="Palmer N.A."/>
            <person name="Gupta A.K."/>
            <person name="Sarath G."/>
            <person name="Tatineni S."/>
        </authorList>
    </citation>
    <scope>NUCLEOTIDE SEQUENCE</scope>
    <source>
        <strain evidence="11">LincolnNE</strain>
    </source>
</reference>
<dbReference type="InterPro" id="IPR013019">
    <property type="entry name" value="MAD_homology_MH1"/>
</dbReference>
<accession>A0A6G1SGE7</accession>
<comment type="similarity">
    <text evidence="1 7">Belongs to the dwarfin/SMAD family.</text>
</comment>
<dbReference type="GO" id="GO:0000978">
    <property type="term" value="F:RNA polymerase II cis-regulatory region sequence-specific DNA binding"/>
    <property type="evidence" value="ECO:0007669"/>
    <property type="project" value="TreeGrafter"/>
</dbReference>
<dbReference type="AlphaFoldDB" id="A0A6G1SGE7"/>
<evidence type="ECO:0000256" key="7">
    <source>
        <dbReference type="RuleBase" id="RU361195"/>
    </source>
</evidence>
<dbReference type="SMART" id="SM00524">
    <property type="entry name" value="DWB"/>
    <property type="match status" value="1"/>
</dbReference>
<evidence type="ECO:0000256" key="6">
    <source>
        <dbReference type="ARBA" id="ARBA00023242"/>
    </source>
</evidence>
<dbReference type="GO" id="GO:0009653">
    <property type="term" value="P:anatomical structure morphogenesis"/>
    <property type="evidence" value="ECO:0007669"/>
    <property type="project" value="TreeGrafter"/>
</dbReference>
<evidence type="ECO:0000259" key="10">
    <source>
        <dbReference type="PROSITE" id="PS51076"/>
    </source>
</evidence>
<keyword evidence="5 7" id="KW-0804">Transcription</keyword>
<dbReference type="InterPro" id="IPR008984">
    <property type="entry name" value="SMAD_FHA_dom_sf"/>
</dbReference>
<dbReference type="GO" id="GO:0070411">
    <property type="term" value="F:I-SMAD binding"/>
    <property type="evidence" value="ECO:0007669"/>
    <property type="project" value="TreeGrafter"/>
</dbReference>
<keyword evidence="7" id="KW-0963">Cytoplasm</keyword>
<feature type="region of interest" description="Disordered" evidence="8">
    <location>
        <begin position="141"/>
        <end position="172"/>
    </location>
</feature>
<dbReference type="PANTHER" id="PTHR13703">
    <property type="entry name" value="SMAD"/>
    <property type="match status" value="1"/>
</dbReference>
<evidence type="ECO:0000256" key="1">
    <source>
        <dbReference type="ARBA" id="ARBA00005545"/>
    </source>
</evidence>
<dbReference type="InterPro" id="IPR017855">
    <property type="entry name" value="SMAD-like_dom_sf"/>
</dbReference>
<dbReference type="GO" id="GO:0030509">
    <property type="term" value="P:BMP signaling pathway"/>
    <property type="evidence" value="ECO:0007669"/>
    <property type="project" value="TreeGrafter"/>
</dbReference>
<dbReference type="InterPro" id="IPR013790">
    <property type="entry name" value="Dwarfin"/>
</dbReference>
<dbReference type="GO" id="GO:0060395">
    <property type="term" value="P:SMAD protein signal transduction"/>
    <property type="evidence" value="ECO:0007669"/>
    <property type="project" value="TreeGrafter"/>
</dbReference>